<dbReference type="InterPro" id="IPR042150">
    <property type="entry name" value="MmRce1-like"/>
</dbReference>
<keyword evidence="4" id="KW-1185">Reference proteome</keyword>
<feature type="transmembrane region" description="Helical" evidence="1">
    <location>
        <begin position="42"/>
        <end position="61"/>
    </location>
</feature>
<dbReference type="GO" id="GO:0080120">
    <property type="term" value="P:CAAX-box protein maturation"/>
    <property type="evidence" value="ECO:0007669"/>
    <property type="project" value="UniProtKB-ARBA"/>
</dbReference>
<dbReference type="PANTHER" id="PTHR35797:SF1">
    <property type="entry name" value="PROTEASE"/>
    <property type="match status" value="1"/>
</dbReference>
<sequence>MVTGKRGNVKVHLIVFIIVVLSGGWLGVLLDSVLTDQTEGNSLGMGLWLVLPFFTAIFFRIIRRDWKDMGLKLNVKNNVKWYVTAFSIYPFVTLVSVGFALCFGAADISHVELYSLLSIMMISMASNFLKNIFEEFAWRGYLTPKLIELKMNDWLLYLISGLVWALWHSAYYIVFLPNHYFESTSRVSTLLIGCVLMVCWTVMYVEIYRLTKSVWPCVCMHALEDAVPTVLVTISGVITFTDQGDFWLNPVSGIVATGLFLSFGLFLRVIRIKRDNRQSIIV</sequence>
<evidence type="ECO:0000256" key="1">
    <source>
        <dbReference type="SAM" id="Phobius"/>
    </source>
</evidence>
<dbReference type="RefSeq" id="WP_012096418.1">
    <property type="nucleotide sequence ID" value="NC_009674.1"/>
</dbReference>
<keyword evidence="1" id="KW-1133">Transmembrane helix</keyword>
<feature type="transmembrane region" description="Helical" evidence="1">
    <location>
        <begin position="217"/>
        <end position="240"/>
    </location>
</feature>
<evidence type="ECO:0000313" key="4">
    <source>
        <dbReference type="Proteomes" id="UP000002300"/>
    </source>
</evidence>
<dbReference type="OrthoDB" id="9777755at2"/>
<keyword evidence="1" id="KW-0812">Transmembrane</keyword>
<feature type="transmembrane region" description="Helical" evidence="1">
    <location>
        <begin position="154"/>
        <end position="175"/>
    </location>
</feature>
<dbReference type="eggNOG" id="ENOG502ZCD8">
    <property type="taxonomic scope" value="Bacteria"/>
</dbReference>
<dbReference type="GeneID" id="33899202"/>
<dbReference type="InterPro" id="IPR003675">
    <property type="entry name" value="Rce1/LyrA-like_dom"/>
</dbReference>
<feature type="transmembrane region" description="Helical" evidence="1">
    <location>
        <begin position="81"/>
        <end position="101"/>
    </location>
</feature>
<dbReference type="STRING" id="315749.Bcer98_3974"/>
<proteinExistence type="predicted"/>
<dbReference type="Proteomes" id="UP000002300">
    <property type="component" value="Chromosome"/>
</dbReference>
<evidence type="ECO:0000259" key="2">
    <source>
        <dbReference type="Pfam" id="PF02517"/>
    </source>
</evidence>
<feature type="transmembrane region" description="Helical" evidence="1">
    <location>
        <begin position="187"/>
        <end position="205"/>
    </location>
</feature>
<feature type="transmembrane region" description="Helical" evidence="1">
    <location>
        <begin position="113"/>
        <end position="133"/>
    </location>
</feature>
<dbReference type="Pfam" id="PF02517">
    <property type="entry name" value="Rce1-like"/>
    <property type="match status" value="1"/>
</dbReference>
<feature type="domain" description="CAAX prenyl protease 2/Lysostaphin resistance protein A-like" evidence="2">
    <location>
        <begin position="121"/>
        <end position="226"/>
    </location>
</feature>
<dbReference type="HOGENOM" id="CLU_084131_0_0_9"/>
<name>A7GVJ7_BACCN</name>
<reference evidence="3 4" key="1">
    <citation type="journal article" date="2008" name="Chem. Biol. Interact.">
        <title>Extending the Bacillus cereus group genomics to putative food-borne pathogens of different toxicity.</title>
        <authorList>
            <person name="Lapidus A."/>
            <person name="Goltsman E."/>
            <person name="Auger S."/>
            <person name="Galleron N."/>
            <person name="Segurens B."/>
            <person name="Dossat C."/>
            <person name="Land M.L."/>
            <person name="Broussolle V."/>
            <person name="Brillard J."/>
            <person name="Guinebretiere M.H."/>
            <person name="Sanchis V."/>
            <person name="Nguen-The C."/>
            <person name="Lereclus D."/>
            <person name="Richardson P."/>
            <person name="Wincker P."/>
            <person name="Weissenbach J."/>
            <person name="Ehrlich S.D."/>
            <person name="Sorokin A."/>
        </authorList>
    </citation>
    <scope>NUCLEOTIDE SEQUENCE [LARGE SCALE GENOMIC DNA]</scope>
    <source>
        <strain evidence="4">DSM 22905 / CIP 110041 / 391-98 / NVH 391-98</strain>
    </source>
</reference>
<gene>
    <name evidence="3" type="ordered locus">Bcer98_3974</name>
</gene>
<dbReference type="KEGG" id="bcy:Bcer98_3974"/>
<feature type="transmembrane region" description="Helical" evidence="1">
    <location>
        <begin position="12"/>
        <end position="30"/>
    </location>
</feature>
<feature type="transmembrane region" description="Helical" evidence="1">
    <location>
        <begin position="246"/>
        <end position="267"/>
    </location>
</feature>
<evidence type="ECO:0000313" key="3">
    <source>
        <dbReference type="EMBL" id="ABS24155.1"/>
    </source>
</evidence>
<accession>A7GVJ7</accession>
<protein>
    <submittedName>
        <fullName evidence="3">Abortive infection protein</fullName>
    </submittedName>
</protein>
<dbReference type="PANTHER" id="PTHR35797">
    <property type="entry name" value="PROTEASE-RELATED"/>
    <property type="match status" value="1"/>
</dbReference>
<dbReference type="GO" id="GO:0004175">
    <property type="term" value="F:endopeptidase activity"/>
    <property type="evidence" value="ECO:0007669"/>
    <property type="project" value="UniProtKB-ARBA"/>
</dbReference>
<organism evidence="3 4">
    <name type="scientific">Bacillus cytotoxicus (strain DSM 22905 / CIP 110041 / 391-98 / NVH 391-98)</name>
    <dbReference type="NCBI Taxonomy" id="315749"/>
    <lineage>
        <taxon>Bacteria</taxon>
        <taxon>Bacillati</taxon>
        <taxon>Bacillota</taxon>
        <taxon>Bacilli</taxon>
        <taxon>Bacillales</taxon>
        <taxon>Bacillaceae</taxon>
        <taxon>Bacillus</taxon>
        <taxon>Bacillus cereus group</taxon>
    </lineage>
</organism>
<dbReference type="AlphaFoldDB" id="A7GVJ7"/>
<dbReference type="EMBL" id="CP000764">
    <property type="protein sequence ID" value="ABS24155.1"/>
    <property type="molecule type" value="Genomic_DNA"/>
</dbReference>
<keyword evidence="1" id="KW-0472">Membrane</keyword>